<name>A0A4Y2ARR9_ARAVE</name>
<protein>
    <submittedName>
        <fullName evidence="1">Uncharacterized protein</fullName>
    </submittedName>
</protein>
<proteinExistence type="predicted"/>
<keyword evidence="2" id="KW-1185">Reference proteome</keyword>
<accession>A0A4Y2ARR9</accession>
<dbReference type="EMBL" id="BGPR01000026">
    <property type="protein sequence ID" value="GBL81684.1"/>
    <property type="molecule type" value="Genomic_DNA"/>
</dbReference>
<comment type="caution">
    <text evidence="1">The sequence shown here is derived from an EMBL/GenBank/DDBJ whole genome shotgun (WGS) entry which is preliminary data.</text>
</comment>
<evidence type="ECO:0000313" key="2">
    <source>
        <dbReference type="Proteomes" id="UP000499080"/>
    </source>
</evidence>
<dbReference type="AlphaFoldDB" id="A0A4Y2ARR9"/>
<reference evidence="1 2" key="1">
    <citation type="journal article" date="2019" name="Sci. Rep.">
        <title>Orb-weaving spider Araneus ventricosus genome elucidates the spidroin gene catalogue.</title>
        <authorList>
            <person name="Kono N."/>
            <person name="Nakamura H."/>
            <person name="Ohtoshi R."/>
            <person name="Moran D.A.P."/>
            <person name="Shinohara A."/>
            <person name="Yoshida Y."/>
            <person name="Fujiwara M."/>
            <person name="Mori M."/>
            <person name="Tomita M."/>
            <person name="Arakawa K."/>
        </authorList>
    </citation>
    <scope>NUCLEOTIDE SEQUENCE [LARGE SCALE GENOMIC DNA]</scope>
</reference>
<dbReference type="Proteomes" id="UP000499080">
    <property type="component" value="Unassembled WGS sequence"/>
</dbReference>
<organism evidence="1 2">
    <name type="scientific">Araneus ventricosus</name>
    <name type="common">Orbweaver spider</name>
    <name type="synonym">Epeira ventricosa</name>
    <dbReference type="NCBI Taxonomy" id="182803"/>
    <lineage>
        <taxon>Eukaryota</taxon>
        <taxon>Metazoa</taxon>
        <taxon>Ecdysozoa</taxon>
        <taxon>Arthropoda</taxon>
        <taxon>Chelicerata</taxon>
        <taxon>Arachnida</taxon>
        <taxon>Araneae</taxon>
        <taxon>Araneomorphae</taxon>
        <taxon>Entelegynae</taxon>
        <taxon>Araneoidea</taxon>
        <taxon>Araneidae</taxon>
        <taxon>Araneus</taxon>
    </lineage>
</organism>
<evidence type="ECO:0000313" key="1">
    <source>
        <dbReference type="EMBL" id="GBL81684.1"/>
    </source>
</evidence>
<sequence length="98" mass="11204">MGMGSWNSKGCRTRVKGFKVQRQKEEVSLAAGLGIRDTEEDKKKSTKDVTVKNYSLKLYYYKEDNGINGTCRLTIPYLRKKLGDFNEPAFALLEEHLP</sequence>
<gene>
    <name evidence="1" type="ORF">AVEN_93467_1</name>
</gene>